<dbReference type="CDD" id="cd06558">
    <property type="entry name" value="crotonase-like"/>
    <property type="match status" value="1"/>
</dbReference>
<evidence type="ECO:0000313" key="4">
    <source>
        <dbReference type="Proteomes" id="UP000004358"/>
    </source>
</evidence>
<dbReference type="InterPro" id="IPR029045">
    <property type="entry name" value="ClpP/crotonase-like_dom_sf"/>
</dbReference>
<dbReference type="EMBL" id="AANZ01000003">
    <property type="protein sequence ID" value="EAQ81864.1"/>
    <property type="molecule type" value="Genomic_DNA"/>
</dbReference>
<accession>A3ZNG9</accession>
<dbReference type="InterPro" id="IPR018376">
    <property type="entry name" value="Enoyl-CoA_hyd/isom_CS"/>
</dbReference>
<comment type="caution">
    <text evidence="3">The sequence shown here is derived from an EMBL/GenBank/DDBJ whole genome shotgun (WGS) entry which is preliminary data.</text>
</comment>
<dbReference type="InterPro" id="IPR014748">
    <property type="entry name" value="Enoyl-CoA_hydra_C"/>
</dbReference>
<dbReference type="HOGENOM" id="CLU_009834_7_3_0"/>
<dbReference type="Pfam" id="PF00378">
    <property type="entry name" value="ECH_1"/>
    <property type="match status" value="1"/>
</dbReference>
<dbReference type="Gene3D" id="3.90.226.10">
    <property type="entry name" value="2-enoyl-CoA Hydratase, Chain A, domain 1"/>
    <property type="match status" value="1"/>
</dbReference>
<evidence type="ECO:0000256" key="2">
    <source>
        <dbReference type="RuleBase" id="RU003707"/>
    </source>
</evidence>
<name>A3ZNG9_9BACT</name>
<dbReference type="Proteomes" id="UP000004358">
    <property type="component" value="Unassembled WGS sequence"/>
</dbReference>
<dbReference type="PROSITE" id="PS00166">
    <property type="entry name" value="ENOYL_COA_HYDRATASE"/>
    <property type="match status" value="1"/>
</dbReference>
<dbReference type="InterPro" id="IPR051683">
    <property type="entry name" value="Enoyl-CoA_Hydratase/Isomerase"/>
</dbReference>
<dbReference type="STRING" id="314230.DSM3645_16970"/>
<dbReference type="GO" id="GO:0016853">
    <property type="term" value="F:isomerase activity"/>
    <property type="evidence" value="ECO:0007669"/>
    <property type="project" value="UniProtKB-KW"/>
</dbReference>
<dbReference type="eggNOG" id="COG1024">
    <property type="taxonomic scope" value="Bacteria"/>
</dbReference>
<dbReference type="AlphaFoldDB" id="A3ZNG9"/>
<dbReference type="Gene3D" id="1.10.12.10">
    <property type="entry name" value="Lyase 2-enoyl-coa Hydratase, Chain A, domain 2"/>
    <property type="match status" value="1"/>
</dbReference>
<dbReference type="SUPFAM" id="SSF52096">
    <property type="entry name" value="ClpP/crotonase"/>
    <property type="match status" value="1"/>
</dbReference>
<organism evidence="3 4">
    <name type="scientific">Blastopirellula marina DSM 3645</name>
    <dbReference type="NCBI Taxonomy" id="314230"/>
    <lineage>
        <taxon>Bacteria</taxon>
        <taxon>Pseudomonadati</taxon>
        <taxon>Planctomycetota</taxon>
        <taxon>Planctomycetia</taxon>
        <taxon>Pirellulales</taxon>
        <taxon>Pirellulaceae</taxon>
        <taxon>Blastopirellula</taxon>
    </lineage>
</organism>
<evidence type="ECO:0000256" key="1">
    <source>
        <dbReference type="ARBA" id="ARBA00005254"/>
    </source>
</evidence>
<sequence>MIKMSEPIVLVKKHVPLGTIQLNRPEKRNALSRVMIEELEQAFRDLHGEKSVRAIVLTGAGSAFCSGLDLAEMHAAAGEEDSFDRWRDDVVRLRDLYDLMLRFPKPIIAAVNGPAVAGGAGLVLASDFVIASPTATFGFPEPRRGVISGLCAPLLTFRVGGSQAARLLLLAETISAQRAESIGIFQEILPDEKLWARAMEIAKEVALSAAEAIQLTKRMLNETIGETLETFLAAGAAASATSRTTEAAAEGMKAFLEKREPEWPT</sequence>
<comment type="similarity">
    <text evidence="1 2">Belongs to the enoyl-CoA hydratase/isomerase family.</text>
</comment>
<dbReference type="PANTHER" id="PTHR42964">
    <property type="entry name" value="ENOYL-COA HYDRATASE"/>
    <property type="match status" value="1"/>
</dbReference>
<dbReference type="PANTHER" id="PTHR42964:SF1">
    <property type="entry name" value="POLYKETIDE BIOSYNTHESIS ENOYL-COA HYDRATASE PKSH-RELATED"/>
    <property type="match status" value="1"/>
</dbReference>
<proteinExistence type="inferred from homology"/>
<keyword evidence="3" id="KW-0413">Isomerase</keyword>
<reference evidence="3 4" key="1">
    <citation type="submission" date="2006-02" db="EMBL/GenBank/DDBJ databases">
        <authorList>
            <person name="Amann R."/>
            <person name="Ferriera S."/>
            <person name="Johnson J."/>
            <person name="Kravitz S."/>
            <person name="Halpern A."/>
            <person name="Remington K."/>
            <person name="Beeson K."/>
            <person name="Tran B."/>
            <person name="Rogers Y.-H."/>
            <person name="Friedman R."/>
            <person name="Venter J.C."/>
        </authorList>
    </citation>
    <scope>NUCLEOTIDE SEQUENCE [LARGE SCALE GENOMIC DNA]</scope>
    <source>
        <strain evidence="3 4">DSM 3645</strain>
    </source>
</reference>
<evidence type="ECO:0000313" key="3">
    <source>
        <dbReference type="EMBL" id="EAQ81864.1"/>
    </source>
</evidence>
<protein>
    <submittedName>
        <fullName evidence="3">Putative enoyl-CoA hydratase/isomerase</fullName>
    </submittedName>
</protein>
<dbReference type="InterPro" id="IPR001753">
    <property type="entry name" value="Enoyl-CoA_hydra/iso"/>
</dbReference>
<gene>
    <name evidence="3" type="ORF">DSM3645_16970</name>
</gene>